<feature type="compositionally biased region" description="Polar residues" evidence="6">
    <location>
        <begin position="126"/>
        <end position="148"/>
    </location>
</feature>
<feature type="compositionally biased region" description="Low complexity" evidence="6">
    <location>
        <begin position="211"/>
        <end position="222"/>
    </location>
</feature>
<name>A0A8J2TCJ8_ZYGB2</name>
<dbReference type="FunFam" id="2.10.110.10:FF:000128">
    <property type="entry name" value="Pxl1p"/>
    <property type="match status" value="1"/>
</dbReference>
<dbReference type="EMBL" id="HG316469">
    <property type="protein sequence ID" value="CDF91954.1"/>
    <property type="molecule type" value="Genomic_DNA"/>
</dbReference>
<feature type="compositionally biased region" description="Low complexity" evidence="6">
    <location>
        <begin position="92"/>
        <end position="104"/>
    </location>
</feature>
<evidence type="ECO:0000313" key="8">
    <source>
        <dbReference type="EMBL" id="CDF91954.1"/>
    </source>
</evidence>
<reference evidence="9" key="1">
    <citation type="journal article" date="2013" name="Genome Announc.">
        <title>Genome sequence of the food spoilage yeast Zygosaccharomyces bailii CLIB 213(T).</title>
        <authorList>
            <person name="Galeote V."/>
            <person name="Bigey F."/>
            <person name="Devillers H."/>
            <person name="Neuveglise C."/>
            <person name="Dequin S."/>
        </authorList>
    </citation>
    <scope>NUCLEOTIDE SEQUENCE [LARGE SCALE GENOMIC DNA]</scope>
    <source>
        <strain evidence="9">CLIB 213 / ATCC 58445 / CBS 680 / CCRC 21525 / NBRC 1098 / NCYC 1416 / NRRL Y-2227</strain>
    </source>
</reference>
<dbReference type="InterPro" id="IPR001781">
    <property type="entry name" value="Znf_LIM"/>
</dbReference>
<gene>
    <name evidence="8" type="ORF">BN860_00826g</name>
</gene>
<dbReference type="Pfam" id="PF00412">
    <property type="entry name" value="LIM"/>
    <property type="match status" value="2"/>
</dbReference>
<feature type="compositionally biased region" description="Low complexity" evidence="6">
    <location>
        <begin position="189"/>
        <end position="204"/>
    </location>
</feature>
<evidence type="ECO:0000256" key="4">
    <source>
        <dbReference type="ARBA" id="ARBA00023038"/>
    </source>
</evidence>
<feature type="compositionally biased region" description="Basic and acidic residues" evidence="6">
    <location>
        <begin position="339"/>
        <end position="352"/>
    </location>
</feature>
<organism evidence="8 9">
    <name type="scientific">Zygosaccharomyces bailii (strain CLIB 213 / ATCC 58445 / CBS 680 / BCRC 21525 / NBRC 1098 / NCYC 1416 / NRRL Y-2227)</name>
    <dbReference type="NCBI Taxonomy" id="1333698"/>
    <lineage>
        <taxon>Eukaryota</taxon>
        <taxon>Fungi</taxon>
        <taxon>Dikarya</taxon>
        <taxon>Ascomycota</taxon>
        <taxon>Saccharomycotina</taxon>
        <taxon>Saccharomycetes</taxon>
        <taxon>Saccharomycetales</taxon>
        <taxon>Saccharomycetaceae</taxon>
        <taxon>Zygosaccharomyces</taxon>
    </lineage>
</organism>
<dbReference type="CDD" id="cd09397">
    <property type="entry name" value="LIM1_UF1"/>
    <property type="match status" value="1"/>
</dbReference>
<evidence type="ECO:0000256" key="3">
    <source>
        <dbReference type="ARBA" id="ARBA00022833"/>
    </source>
</evidence>
<dbReference type="Gene3D" id="2.10.110.10">
    <property type="entry name" value="Cysteine Rich Protein"/>
    <property type="match status" value="2"/>
</dbReference>
<evidence type="ECO:0000256" key="1">
    <source>
        <dbReference type="ARBA" id="ARBA00022723"/>
    </source>
</evidence>
<keyword evidence="9" id="KW-1185">Reference proteome</keyword>
<feature type="compositionally biased region" description="Polar residues" evidence="6">
    <location>
        <begin position="240"/>
        <end position="261"/>
    </location>
</feature>
<feature type="region of interest" description="Disordered" evidence="6">
    <location>
        <begin position="34"/>
        <end position="374"/>
    </location>
</feature>
<dbReference type="PROSITE" id="PS50023">
    <property type="entry name" value="LIM_DOMAIN_2"/>
    <property type="match status" value="1"/>
</dbReference>
<evidence type="ECO:0000259" key="7">
    <source>
        <dbReference type="PROSITE" id="PS50023"/>
    </source>
</evidence>
<dbReference type="SMART" id="SM00132">
    <property type="entry name" value="LIM"/>
    <property type="match status" value="2"/>
</dbReference>
<dbReference type="GO" id="GO:0005634">
    <property type="term" value="C:nucleus"/>
    <property type="evidence" value="ECO:0007669"/>
    <property type="project" value="TreeGrafter"/>
</dbReference>
<dbReference type="PROSITE" id="PS00478">
    <property type="entry name" value="LIM_DOMAIN_1"/>
    <property type="match status" value="1"/>
</dbReference>
<dbReference type="GO" id="GO:0030695">
    <property type="term" value="F:GTPase regulator activity"/>
    <property type="evidence" value="ECO:0007669"/>
    <property type="project" value="UniProtKB-ARBA"/>
</dbReference>
<dbReference type="PANTHER" id="PTHR24205:SF16">
    <property type="entry name" value="GH01042P-RELATED"/>
    <property type="match status" value="1"/>
</dbReference>
<proteinExistence type="predicted"/>
<feature type="domain" description="LIM zinc-binding" evidence="7">
    <location>
        <begin position="537"/>
        <end position="602"/>
    </location>
</feature>
<dbReference type="AlphaFoldDB" id="A0A8J2TCJ8"/>
<keyword evidence="1 5" id="KW-0479">Metal-binding</keyword>
<keyword evidence="2" id="KW-0677">Repeat</keyword>
<sequence>MFNHIYGSPFPPINPRVRYKTALERAGFEVNYNGQQQANYGRPPSSLKTMERKNASTGSLNELVEPPKRSQSRVNSLPENRGLAGQIGGPKPGSSKPGSPATQRPRPPPTMPMSPSTAPPNAISPRPSNVVSTSAMSPRPSNVTSRRPSNAVPPKSASRRPSNPIPPNGFHSNPTSSRPPNPMSPTELPSNPTSSRPSNPMSPTGFPPNPTSSRPSNPMSPTGFPPNPVSSRPSYPMSPSGFSPNPMSSRPSNATTSNAMSPQRIPPGAFATAGRQALPEVDPIEKSFMLLTQNDTTSTIEVSGNTSKSSSQEFQRDTDSSHVSEHSRPLAKELPPFMEKNDGLEETIRSDSESVNFEPEPELQVSLGERPTSAVKPLNVDKLAVDHRTRPSSSVSQNPELTAANEQVERLIAQLDDVSLSKNAQLNSRSAVLPPPLQTSKTKNSSAYLSGFPQGPLIEQTVTPDDTVSEVGSTLNGDTPLFYNFQKSVSREFPQEESMHIESSRLMLKPSDVGPRSPDPVLDPTPDLEFKYPPGTGPCRACGEEPTGKRIYSKKDNELSGQWHRDCFRCLTCNVRFNKSVPCYILDDKPYCRQHYHEENSSICHTCREFIEGECVENDRMERFHIDCLVCFLCREPITSDYFIFNSELPLCGNHDMDSLPSELLENDSSMSKRRTRLINFST</sequence>
<dbReference type="SUPFAM" id="SSF57716">
    <property type="entry name" value="Glucocorticoid receptor-like (DNA-binding domain)"/>
    <property type="match status" value="1"/>
</dbReference>
<accession>A0A8J2TCJ8</accession>
<evidence type="ECO:0000256" key="2">
    <source>
        <dbReference type="ARBA" id="ARBA00022737"/>
    </source>
</evidence>
<dbReference type="CDD" id="cd08368">
    <property type="entry name" value="LIM"/>
    <property type="match status" value="1"/>
</dbReference>
<feature type="compositionally biased region" description="Basic and acidic residues" evidence="6">
    <location>
        <begin position="314"/>
        <end position="331"/>
    </location>
</feature>
<feature type="compositionally biased region" description="Polar residues" evidence="6">
    <location>
        <begin position="290"/>
        <end position="313"/>
    </location>
</feature>
<evidence type="ECO:0000313" key="9">
    <source>
        <dbReference type="Proteomes" id="UP000019375"/>
    </source>
</evidence>
<keyword evidence="3 5" id="KW-0862">Zinc</keyword>
<dbReference type="OrthoDB" id="1112565at2759"/>
<evidence type="ECO:0000256" key="5">
    <source>
        <dbReference type="PROSITE-ProRule" id="PRU00125"/>
    </source>
</evidence>
<keyword evidence="4 5" id="KW-0440">LIM domain</keyword>
<dbReference type="GO" id="GO:0046872">
    <property type="term" value="F:metal ion binding"/>
    <property type="evidence" value="ECO:0007669"/>
    <property type="project" value="UniProtKB-KW"/>
</dbReference>
<dbReference type="PANTHER" id="PTHR24205">
    <property type="entry name" value="FOUR AND A HALF LIM DOMAINS PROTEIN"/>
    <property type="match status" value="1"/>
</dbReference>
<evidence type="ECO:0000256" key="6">
    <source>
        <dbReference type="SAM" id="MobiDB-lite"/>
    </source>
</evidence>
<dbReference type="Proteomes" id="UP000019375">
    <property type="component" value="Unassembled WGS sequence"/>
</dbReference>
<dbReference type="GO" id="GO:0003712">
    <property type="term" value="F:transcription coregulator activity"/>
    <property type="evidence" value="ECO:0007669"/>
    <property type="project" value="TreeGrafter"/>
</dbReference>
<protein>
    <submittedName>
        <fullName evidence="8">ZYBA0S16-00826g1_1</fullName>
    </submittedName>
</protein>